<feature type="transmembrane region" description="Helical" evidence="9">
    <location>
        <begin position="453"/>
        <end position="472"/>
    </location>
</feature>
<evidence type="ECO:0000256" key="8">
    <source>
        <dbReference type="SAM" id="MobiDB-lite"/>
    </source>
</evidence>
<dbReference type="CTD" id="23306"/>
<dbReference type="PANTHER" id="PTHR13598:SF2">
    <property type="entry name" value="NUCLEAR ENVELOPE INTEGRAL MEMBRANE PROTEIN 1"/>
    <property type="match status" value="1"/>
</dbReference>
<dbReference type="KEGG" id="umr:103656935"/>
<feature type="transmembrane region" description="Helical" evidence="9">
    <location>
        <begin position="550"/>
        <end position="572"/>
    </location>
</feature>
<protein>
    <submittedName>
        <fullName evidence="11">Nuclear envelope integral membrane protein 1</fullName>
    </submittedName>
</protein>
<name>A0A8M1GFR8_URSMA</name>
<dbReference type="PANTHER" id="PTHR13598">
    <property type="entry name" value="AT07567P-RELATED"/>
    <property type="match status" value="1"/>
</dbReference>
<evidence type="ECO:0000256" key="4">
    <source>
        <dbReference type="ARBA" id="ARBA00022729"/>
    </source>
</evidence>
<evidence type="ECO:0000256" key="9">
    <source>
        <dbReference type="SAM" id="Phobius"/>
    </source>
</evidence>
<feature type="transmembrane region" description="Helical" evidence="9">
    <location>
        <begin position="509"/>
        <end position="530"/>
    </location>
</feature>
<feature type="compositionally biased region" description="Gly residues" evidence="8">
    <location>
        <begin position="47"/>
        <end position="58"/>
    </location>
</feature>
<feature type="region of interest" description="Disordered" evidence="8">
    <location>
        <begin position="116"/>
        <end position="144"/>
    </location>
</feature>
<evidence type="ECO:0000256" key="5">
    <source>
        <dbReference type="ARBA" id="ARBA00022989"/>
    </source>
</evidence>
<keyword evidence="3 9" id="KW-0812">Transmembrane</keyword>
<dbReference type="InterPro" id="IPR019358">
    <property type="entry name" value="NEMP_fam"/>
</dbReference>
<evidence type="ECO:0000256" key="3">
    <source>
        <dbReference type="ARBA" id="ARBA00022692"/>
    </source>
</evidence>
<keyword evidence="6 9" id="KW-0472">Membrane</keyword>
<feature type="compositionally biased region" description="Low complexity" evidence="8">
    <location>
        <begin position="21"/>
        <end position="46"/>
    </location>
</feature>
<keyword evidence="10" id="KW-1185">Reference proteome</keyword>
<proteinExistence type="inferred from homology"/>
<keyword evidence="4" id="KW-0732">Signal</keyword>
<accession>A0A8M1GFR8</accession>
<feature type="region of interest" description="Disordered" evidence="8">
    <location>
        <begin position="21"/>
        <end position="104"/>
    </location>
</feature>
<evidence type="ECO:0000313" key="11">
    <source>
        <dbReference type="RefSeq" id="XP_040493740.1"/>
    </source>
</evidence>
<reference evidence="11" key="1">
    <citation type="submission" date="2025-08" db="UniProtKB">
        <authorList>
            <consortium name="RefSeq"/>
        </authorList>
    </citation>
    <scope>IDENTIFICATION</scope>
    <source>
        <tissue evidence="11">Whole blood</tissue>
    </source>
</reference>
<dbReference type="RefSeq" id="XP_040493740.1">
    <property type="nucleotide sequence ID" value="XM_040637806.1"/>
</dbReference>
<organism evidence="10 11">
    <name type="scientific">Ursus maritimus</name>
    <name type="common">Polar bear</name>
    <name type="synonym">Thalarctos maritimus</name>
    <dbReference type="NCBI Taxonomy" id="29073"/>
    <lineage>
        <taxon>Eukaryota</taxon>
        <taxon>Metazoa</taxon>
        <taxon>Chordata</taxon>
        <taxon>Craniata</taxon>
        <taxon>Vertebrata</taxon>
        <taxon>Euteleostomi</taxon>
        <taxon>Mammalia</taxon>
        <taxon>Eutheria</taxon>
        <taxon>Laurasiatheria</taxon>
        <taxon>Carnivora</taxon>
        <taxon>Caniformia</taxon>
        <taxon>Ursidae</taxon>
        <taxon>Ursus</taxon>
    </lineage>
</organism>
<evidence type="ECO:0000256" key="1">
    <source>
        <dbReference type="ARBA" id="ARBA00004575"/>
    </source>
</evidence>
<evidence type="ECO:0000256" key="7">
    <source>
        <dbReference type="ARBA" id="ARBA00023242"/>
    </source>
</evidence>
<evidence type="ECO:0000256" key="6">
    <source>
        <dbReference type="ARBA" id="ARBA00023136"/>
    </source>
</evidence>
<dbReference type="Pfam" id="PF10225">
    <property type="entry name" value="NEMP"/>
    <property type="match status" value="1"/>
</dbReference>
<sequence length="704" mass="78152">MDGRRPQGLPLSVPSARRLARAAVSAADARGARPGAALAAGRAEGVGSAGGGGRGRGAGARASGPAVEAPRRSVGERRRLGGGGVEREAGAGTRSCGAERGTEVTEAGLRRAGLGTRRAGRGRSVPPTPDAQPALSAPTYPQKRTDVHTRLKNYADARCPLSGLAVLRKHVVKGWDLPVAIAEVERSFSDRLEAAFPALSQQLLRGGIIESVKDRVLEAPPIRLVGRGQALQWIGCWPCLFRLVAGERHVKRRRREATTAGGMKVAVSPAVGAGPWGWGTRGRGGGGVVRLLLILSGCVACGSAGIDARVVMLQESQVSNFNHRQQFCYKNMLTPKWRDVWTRIQIRVNSSKLVRVTQVENEEKLKELEQFSIWNFFSSFLKEKLNDTYVNVGLYSTKTCLKVEIIEEDTQYDVVVIRRFDPKLFFIFLLGLVLFFCGDLLSRSQIFYYSTGMSVGIAASLLIVIFLLSKFMPKKSPIYVILVGGWSFSLYLIQLVLKNLQEIWRCYWQYLLSYVLTVGFMSFAVCYKYGPLENERSINLLTWTLQLMGLFFMYSGIQIPHIALGIIIIALCTKNLEYPVQWLYITYRKMCKTTEKTVPPRLLTEEEYRIQGEVETRKALEELREYCNSPDCSAWKTVSRIQSPKRFADFVEGSSHLTPNEVSVHEQEYGLGSIIAEDEVYEETSTEEEDVDSRYPAITQQITS</sequence>
<keyword evidence="7" id="KW-0539">Nucleus</keyword>
<comment type="similarity">
    <text evidence="2">Belongs to the NEMP family.</text>
</comment>
<dbReference type="GO" id="GO:0005637">
    <property type="term" value="C:nuclear inner membrane"/>
    <property type="evidence" value="ECO:0007669"/>
    <property type="project" value="UniProtKB-SubCell"/>
</dbReference>
<feature type="transmembrane region" description="Helical" evidence="9">
    <location>
        <begin position="478"/>
        <end position="497"/>
    </location>
</feature>
<keyword evidence="5 9" id="KW-1133">Transmembrane helix</keyword>
<dbReference type="Proteomes" id="UP000261680">
    <property type="component" value="Unplaced"/>
</dbReference>
<feature type="compositionally biased region" description="Basic and acidic residues" evidence="8">
    <location>
        <begin position="69"/>
        <end position="89"/>
    </location>
</feature>
<evidence type="ECO:0000313" key="10">
    <source>
        <dbReference type="Proteomes" id="UP000261680"/>
    </source>
</evidence>
<dbReference type="AlphaFoldDB" id="A0A8M1GFR8"/>
<gene>
    <name evidence="11" type="primary">NEMP1</name>
</gene>
<evidence type="ECO:0000256" key="2">
    <source>
        <dbReference type="ARBA" id="ARBA00005748"/>
    </source>
</evidence>
<dbReference type="GeneID" id="103656935"/>
<feature type="transmembrane region" description="Helical" evidence="9">
    <location>
        <begin position="424"/>
        <end position="441"/>
    </location>
</feature>
<dbReference type="OrthoDB" id="509138at2759"/>
<comment type="subcellular location">
    <subcellularLocation>
        <location evidence="1">Nucleus inner membrane</location>
        <topology evidence="1">Multi-pass membrane protein</topology>
        <orientation evidence="1">Nucleoplasmic side</orientation>
    </subcellularLocation>
</comment>